<comment type="caution">
    <text evidence="1">The sequence shown here is derived from an EMBL/GenBank/DDBJ whole genome shotgun (WGS) entry which is preliminary data.</text>
</comment>
<name>A0A0F8Y613_9ZZZZ</name>
<organism evidence="1">
    <name type="scientific">marine sediment metagenome</name>
    <dbReference type="NCBI Taxonomy" id="412755"/>
    <lineage>
        <taxon>unclassified sequences</taxon>
        <taxon>metagenomes</taxon>
        <taxon>ecological metagenomes</taxon>
    </lineage>
</organism>
<sequence>MVRVPRLRLPSPTLPATCNAVAALALVAGLVLSYSQAQTDAARRMAARDPAPEPIAIAAFDRGDHIGPADEVMVLAQIDMTRGLQIAPAWGASDSAVTAYRLLEQGAGPQGAPAGYILLPSDTTQTLRIPAGLDILGEGTLGPIAAINGTVTERFRLAAKLRKGFAVPAAAGNRAPLIVRAFVHGRVPDLVRDRSSPV</sequence>
<accession>A0A0F8Y613</accession>
<reference evidence="1" key="1">
    <citation type="journal article" date="2015" name="Nature">
        <title>Complex archaea that bridge the gap between prokaryotes and eukaryotes.</title>
        <authorList>
            <person name="Spang A."/>
            <person name="Saw J.H."/>
            <person name="Jorgensen S.L."/>
            <person name="Zaremba-Niedzwiedzka K."/>
            <person name="Martijn J."/>
            <person name="Lind A.E."/>
            <person name="van Eijk R."/>
            <person name="Schleper C."/>
            <person name="Guy L."/>
            <person name="Ettema T.J."/>
        </authorList>
    </citation>
    <scope>NUCLEOTIDE SEQUENCE</scope>
</reference>
<protein>
    <submittedName>
        <fullName evidence="1">Uncharacterized protein</fullName>
    </submittedName>
</protein>
<dbReference type="AlphaFoldDB" id="A0A0F8Y613"/>
<feature type="non-terminal residue" evidence="1">
    <location>
        <position position="198"/>
    </location>
</feature>
<gene>
    <name evidence="1" type="ORF">LCGC14_2860480</name>
</gene>
<dbReference type="EMBL" id="LAZR01055268">
    <property type="protein sequence ID" value="KKK76753.1"/>
    <property type="molecule type" value="Genomic_DNA"/>
</dbReference>
<proteinExistence type="predicted"/>
<evidence type="ECO:0000313" key="1">
    <source>
        <dbReference type="EMBL" id="KKK76753.1"/>
    </source>
</evidence>